<name>A0A375IUZ4_9BURK</name>
<feature type="transmembrane region" description="Helical" evidence="1">
    <location>
        <begin position="213"/>
        <end position="230"/>
    </location>
</feature>
<dbReference type="EMBL" id="OVTA01000001">
    <property type="protein sequence ID" value="SPR95851.1"/>
    <property type="molecule type" value="Genomic_DNA"/>
</dbReference>
<proteinExistence type="predicted"/>
<feature type="transmembrane region" description="Helical" evidence="1">
    <location>
        <begin position="189"/>
        <end position="207"/>
    </location>
</feature>
<evidence type="ECO:0000256" key="1">
    <source>
        <dbReference type="SAM" id="Phobius"/>
    </source>
</evidence>
<keyword evidence="1" id="KW-0472">Membrane</keyword>
<organism evidence="2 3">
    <name type="scientific">Cupriavidus taiwanensis</name>
    <dbReference type="NCBI Taxonomy" id="164546"/>
    <lineage>
        <taxon>Bacteria</taxon>
        <taxon>Pseudomonadati</taxon>
        <taxon>Pseudomonadota</taxon>
        <taxon>Betaproteobacteria</taxon>
        <taxon>Burkholderiales</taxon>
        <taxon>Burkholderiaceae</taxon>
        <taxon>Cupriavidus</taxon>
    </lineage>
</organism>
<feature type="transmembrane region" description="Helical" evidence="1">
    <location>
        <begin position="98"/>
        <end position="125"/>
    </location>
</feature>
<reference evidence="2 3" key="1">
    <citation type="submission" date="2018-01" db="EMBL/GenBank/DDBJ databases">
        <authorList>
            <person name="Gaut B.S."/>
            <person name="Morton B.R."/>
            <person name="Clegg M.T."/>
            <person name="Duvall M.R."/>
        </authorList>
    </citation>
    <scope>NUCLEOTIDE SEQUENCE [LARGE SCALE GENOMIC DNA]</scope>
    <source>
        <strain evidence="2">Cupriavidus taiwanensis cmp 52</strain>
    </source>
</reference>
<evidence type="ECO:0008006" key="4">
    <source>
        <dbReference type="Google" id="ProtNLM"/>
    </source>
</evidence>
<dbReference type="AlphaFoldDB" id="A0A375IUZ4"/>
<keyword evidence="1" id="KW-1133">Transmembrane helix</keyword>
<feature type="transmembrane region" description="Helical" evidence="1">
    <location>
        <begin position="237"/>
        <end position="256"/>
    </location>
</feature>
<feature type="transmembrane region" description="Helical" evidence="1">
    <location>
        <begin position="160"/>
        <end position="177"/>
    </location>
</feature>
<evidence type="ECO:0000313" key="2">
    <source>
        <dbReference type="EMBL" id="SPR95851.1"/>
    </source>
</evidence>
<sequence length="631" mass="67898">MRLLAATLPRLAALVARLSAPNAPKWACLLIPFGFGLYALKLGQDRNWDLLNYHLYNPYALLGGRVGLDLAPAQLQSYFNPLLDVPYFLMTKYWPAPLAGFAMGLLHGAAFVLVYGIAASLLVSAQQDRAQQARQRLTAMLLALAGCLGPAYLSELGNTMGDNATALFVLSGFLVLVQTRDVLAGRGRAGWLYAAAAGMLVGAAAGLKLTNALYAVAMCLACLFLAQHWLRRLGLAWWFGVGVLAGIAVTSGYWFAMLWEAFRNPLFPQFNGVFGSPLAAPISVADTRWLPRSVSEALLFPFVMVLKAQRVGELPTRPFVWPVLYLLAGAWLVQRACRASGAGSQRADCGRPPLAAAARALLVFLLASYLVWLGLFSIYRYCVAMELLAPLAAWIVMQQLLPPKSAGRAGAIVLLGATLASVATSHTWEHASWARQAFRVTLPSAPLDAGTSVFFVGGRVPQAWMAPHFPSSVAFGALSSNFPEGHGFQPRLDGMLAGRGGAAYAVIPAAVNSRERMVARWNTMLAGTGMRAGTSWCSTLEALARKVRLRARVAQGVVAGQPCTLELLPRDRRDLAAENLAEAQAHAADLVRYGLRLEPGACRTYEAFIGDQPAPYQFCPLSAPNARRTAD</sequence>
<feature type="transmembrane region" description="Helical" evidence="1">
    <location>
        <begin position="354"/>
        <end position="372"/>
    </location>
</feature>
<evidence type="ECO:0000313" key="3">
    <source>
        <dbReference type="Proteomes" id="UP000256805"/>
    </source>
</evidence>
<keyword evidence="1" id="KW-0812">Transmembrane</keyword>
<feature type="transmembrane region" description="Helical" evidence="1">
    <location>
        <begin position="137"/>
        <end position="154"/>
    </location>
</feature>
<feature type="transmembrane region" description="Helical" evidence="1">
    <location>
        <begin position="314"/>
        <end position="333"/>
    </location>
</feature>
<dbReference type="RefSeq" id="WP_147311451.1">
    <property type="nucleotide sequence ID" value="NZ_LS483233.1"/>
</dbReference>
<dbReference type="Proteomes" id="UP000256805">
    <property type="component" value="Unassembled WGS sequence"/>
</dbReference>
<protein>
    <recommendedName>
        <fullName evidence="4">DUF2029 domain-containing protein</fullName>
    </recommendedName>
</protein>
<accession>A0A375IUZ4</accession>
<gene>
    <name evidence="2" type="ORF">CBM2634_A10054</name>
</gene>